<reference evidence="7 8" key="1">
    <citation type="submission" date="2016-10" db="EMBL/GenBank/DDBJ databases">
        <authorList>
            <person name="Varghese N."/>
            <person name="Submissions S."/>
        </authorList>
    </citation>
    <scope>NUCLEOTIDE SEQUENCE [LARGE SCALE GENOMIC DNA]</scope>
    <source>
        <strain evidence="7 8">CGMCC 1.7012</strain>
    </source>
</reference>
<organism evidence="7 8">
    <name type="scientific">Kosakonia oryzae</name>
    <dbReference type="NCBI Taxonomy" id="497725"/>
    <lineage>
        <taxon>Bacteria</taxon>
        <taxon>Pseudomonadati</taxon>
        <taxon>Pseudomonadota</taxon>
        <taxon>Gammaproteobacteria</taxon>
        <taxon>Enterobacterales</taxon>
        <taxon>Enterobacteriaceae</taxon>
        <taxon>Kosakonia</taxon>
    </lineage>
</organism>
<evidence type="ECO:0000313" key="8">
    <source>
        <dbReference type="Proteomes" id="UP000182314"/>
    </source>
</evidence>
<dbReference type="Proteomes" id="UP000182314">
    <property type="component" value="Unassembled WGS sequence"/>
</dbReference>
<dbReference type="InterPro" id="IPR003522">
    <property type="entry name" value="T3SS_OM_pore_YscC"/>
</dbReference>
<comment type="function">
    <text evidence="3">Component of the type III secretion system (T3SS), also called injectisome, which is used to inject bacterial effector proteins into eukaryotic host cells. Forms a ring-shaped multimeric structure with an apparent central pore in the outer membrane.</text>
</comment>
<keyword evidence="3" id="KW-0472">Membrane</keyword>
<dbReference type="Gene3D" id="3.30.1370.120">
    <property type="match status" value="2"/>
</dbReference>
<evidence type="ECO:0000313" key="7">
    <source>
        <dbReference type="EMBL" id="SFC87616.1"/>
    </source>
</evidence>
<comment type="subcellular location">
    <subcellularLocation>
        <location evidence="1 3 4">Cell outer membrane</location>
    </subcellularLocation>
</comment>
<protein>
    <recommendedName>
        <fullName evidence="3">Type 3 secretion system secretin</fullName>
        <shortName evidence="3">T3SS secretin</shortName>
    </recommendedName>
</protein>
<keyword evidence="3" id="KW-0811">Translocation</keyword>
<evidence type="ECO:0000259" key="6">
    <source>
        <dbReference type="Pfam" id="PF03958"/>
    </source>
</evidence>
<comment type="caution">
    <text evidence="7">The sequence shown here is derived from an EMBL/GenBank/DDBJ whole genome shotgun (WGS) entry which is preliminary data.</text>
</comment>
<dbReference type="GO" id="GO:0030254">
    <property type="term" value="P:protein secretion by the type III secretion system"/>
    <property type="evidence" value="ECO:0007669"/>
    <property type="project" value="UniProtKB-UniRule"/>
</dbReference>
<dbReference type="Pfam" id="PF00263">
    <property type="entry name" value="Secretin"/>
    <property type="match status" value="1"/>
</dbReference>
<name>A0AA94H5V7_9ENTR</name>
<dbReference type="EMBL" id="FOKO01000004">
    <property type="protein sequence ID" value="SFC87616.1"/>
    <property type="molecule type" value="Genomic_DNA"/>
</dbReference>
<sequence length="712" mass="78003">MLRIIYIRDALIMLRTCFIRGEDRESDALRAFARLLRVILFLLASASGIYANSVLAQVPAEWQNGAYAYAAQETSLRTVLQDFASSHGVNLHMGEIPDSTVNGRLRADSAAAFLDRLALEYRFQWFVYNDTLYISPQSSQVSKRIHIAADAAPDLKQALEGIGLLEPKFGWGELPDDGVVLVTGPPEYVSLVNDFSVQDKDNKENKEMMVFPLRYASVADRQIKYRDKTLLVPGVASIINELLGKKNPRTASGVRAGDDADHKATTDAFEEQSDSILSRLVQSQDTRINDDNDPLVPGMNPMISADVRNNALLVRDDPKRREQYRALVSQIDIPQKLVEIDALIVDVDRNALSTLSANPGGTFGNVTVGSSMLQGSSTLFVTDYRRFFAQIQALEGEGNASIVANPSVLTLENQPAVIDLSDTAFITATGERVVNIEPITAGTSLQVVPRAIGSGSKGTVQLVVDIEDGKVDRGDEGEATGAQRATVSTQALVQQSGSLVMGGFHSRETGNVSRRIPILGSIPYIGALFSYTRHETSQRERLFIITPHLVGDQVDPTRYIGDESRNQLSDAMSEVQRRQKYVSMKGDVENAMRDLAEDKVPLGFSAGGEGISLAGLCDNLNGIEYDVSRSQWYSNRTIQITVGVIRNITLKPLRFDEAVCRDDEVLAVAVWPGALLQPGASAEVYVAWQTRDVARGSRQSLLSPIAERKEPR</sequence>
<evidence type="ECO:0000256" key="2">
    <source>
        <dbReference type="ARBA" id="ARBA00022729"/>
    </source>
</evidence>
<dbReference type="PANTHER" id="PTHR30332">
    <property type="entry name" value="PROBABLE GENERAL SECRETION PATHWAY PROTEIN D"/>
    <property type="match status" value="1"/>
</dbReference>
<gene>
    <name evidence="3" type="primary">sctC</name>
    <name evidence="7" type="ORF">SAMN05216286_3566</name>
</gene>
<dbReference type="Gene3D" id="3.55.50.30">
    <property type="match status" value="1"/>
</dbReference>
<feature type="domain" description="Type II/III secretion system secretin-like" evidence="5">
    <location>
        <begin position="393"/>
        <end position="550"/>
    </location>
</feature>
<dbReference type="InterPro" id="IPR038591">
    <property type="entry name" value="NolW-like_sf"/>
</dbReference>
<dbReference type="GO" id="GO:0009279">
    <property type="term" value="C:cell outer membrane"/>
    <property type="evidence" value="ECO:0007669"/>
    <property type="project" value="UniProtKB-SubCell"/>
</dbReference>
<keyword evidence="3" id="KW-0998">Cell outer membrane</keyword>
<feature type="domain" description="NolW-like" evidence="6">
    <location>
        <begin position="210"/>
        <end position="336"/>
    </location>
</feature>
<dbReference type="GO" id="GO:0030257">
    <property type="term" value="C:type III protein secretion system complex"/>
    <property type="evidence" value="ECO:0007669"/>
    <property type="project" value="UniProtKB-UniRule"/>
</dbReference>
<dbReference type="InterPro" id="IPR005644">
    <property type="entry name" value="NolW-like"/>
</dbReference>
<keyword evidence="3" id="KW-0653">Protein transport</keyword>
<dbReference type="PANTHER" id="PTHR30332:SF5">
    <property type="entry name" value="SPI-1 TYPE 3 SECRETION SYSTEM SECRETIN"/>
    <property type="match status" value="1"/>
</dbReference>
<evidence type="ECO:0000256" key="1">
    <source>
        <dbReference type="ARBA" id="ARBA00004442"/>
    </source>
</evidence>
<evidence type="ECO:0000256" key="3">
    <source>
        <dbReference type="HAMAP-Rule" id="MF_02219"/>
    </source>
</evidence>
<accession>A0AA94H5V7</accession>
<dbReference type="AlphaFoldDB" id="A0AA94H5V7"/>
<evidence type="ECO:0000256" key="4">
    <source>
        <dbReference type="RuleBase" id="RU004004"/>
    </source>
</evidence>
<keyword evidence="3 4" id="KW-0813">Transport</keyword>
<dbReference type="PRINTS" id="PR01337">
    <property type="entry name" value="TYPE3OMGPROT"/>
</dbReference>
<dbReference type="HAMAP" id="MF_02219">
    <property type="entry name" value="Type_III_secretin"/>
    <property type="match status" value="1"/>
</dbReference>
<dbReference type="InterPro" id="IPR004846">
    <property type="entry name" value="T2SS/T3SS_dom"/>
</dbReference>
<dbReference type="InterPro" id="IPR050810">
    <property type="entry name" value="Bact_Secretion_Sys_Channel"/>
</dbReference>
<evidence type="ECO:0000259" key="5">
    <source>
        <dbReference type="Pfam" id="PF00263"/>
    </source>
</evidence>
<comment type="subunit">
    <text evidence="3">The core secretion machinery of the T3SS is composed of approximately 20 different proteins, including cytoplasmic components, a base, an export apparatus and a needle. This subunit is part of the base, which anchors the injectisome in the bacterial cell envelope. Forms a stable homooligomeric complex.</text>
</comment>
<dbReference type="Pfam" id="PF03958">
    <property type="entry name" value="Secretin_N"/>
    <property type="match status" value="1"/>
</dbReference>
<proteinExistence type="inferred from homology"/>
<dbReference type="GO" id="GO:0015627">
    <property type="term" value="C:type II protein secretion system complex"/>
    <property type="evidence" value="ECO:0007669"/>
    <property type="project" value="TreeGrafter"/>
</dbReference>
<keyword evidence="2 3" id="KW-0732">Signal</keyword>
<comment type="similarity">
    <text evidence="3">Belongs to the bacterial secretin family. T3SS SctC subfamily.</text>
</comment>
<dbReference type="NCBIfam" id="TIGR02516">
    <property type="entry name" value="type_III_yscC"/>
    <property type="match status" value="1"/>
</dbReference>